<dbReference type="EMBL" id="RFFG01000064">
    <property type="protein sequence ID" value="RMI39611.1"/>
    <property type="molecule type" value="Genomic_DNA"/>
</dbReference>
<dbReference type="GO" id="GO:0004674">
    <property type="term" value="F:protein serine/threonine kinase activity"/>
    <property type="evidence" value="ECO:0007669"/>
    <property type="project" value="UniProtKB-KW"/>
</dbReference>
<keyword evidence="1" id="KW-0808">Transferase</keyword>
<feature type="compositionally biased region" description="Basic residues" evidence="5">
    <location>
        <begin position="307"/>
        <end position="316"/>
    </location>
</feature>
<evidence type="ECO:0000256" key="4">
    <source>
        <dbReference type="ARBA" id="ARBA00022840"/>
    </source>
</evidence>
<keyword evidence="6" id="KW-0472">Membrane</keyword>
<dbReference type="AlphaFoldDB" id="A0A3M2LQ68"/>
<gene>
    <name evidence="8" type="ORF">EBO15_29015</name>
</gene>
<dbReference type="PROSITE" id="PS00108">
    <property type="entry name" value="PROTEIN_KINASE_ST"/>
    <property type="match status" value="1"/>
</dbReference>
<feature type="domain" description="Protein kinase" evidence="7">
    <location>
        <begin position="17"/>
        <end position="270"/>
    </location>
</feature>
<evidence type="ECO:0000256" key="3">
    <source>
        <dbReference type="ARBA" id="ARBA00022777"/>
    </source>
</evidence>
<dbReference type="Gene3D" id="3.30.200.20">
    <property type="entry name" value="Phosphorylase Kinase, domain 1"/>
    <property type="match status" value="1"/>
</dbReference>
<name>A0A3M2LQ68_9ACTN</name>
<keyword evidence="8" id="KW-0723">Serine/threonine-protein kinase</keyword>
<keyword evidence="2" id="KW-0547">Nucleotide-binding</keyword>
<dbReference type="PANTHER" id="PTHR43289">
    <property type="entry name" value="MITOGEN-ACTIVATED PROTEIN KINASE KINASE KINASE 20-RELATED"/>
    <property type="match status" value="1"/>
</dbReference>
<dbReference type="RefSeq" id="WP_122197640.1">
    <property type="nucleotide sequence ID" value="NZ_JBHSKC010000001.1"/>
</dbReference>
<keyword evidence="9" id="KW-1185">Reference proteome</keyword>
<feature type="compositionally biased region" description="Pro residues" evidence="5">
    <location>
        <begin position="481"/>
        <end position="490"/>
    </location>
</feature>
<keyword evidence="6" id="KW-0812">Transmembrane</keyword>
<feature type="region of interest" description="Disordered" evidence="5">
    <location>
        <begin position="301"/>
        <end position="345"/>
    </location>
</feature>
<dbReference type="InterPro" id="IPR011009">
    <property type="entry name" value="Kinase-like_dom_sf"/>
</dbReference>
<dbReference type="InterPro" id="IPR008271">
    <property type="entry name" value="Ser/Thr_kinase_AS"/>
</dbReference>
<dbReference type="OrthoDB" id="3915799at2"/>
<evidence type="ECO:0000256" key="6">
    <source>
        <dbReference type="SAM" id="Phobius"/>
    </source>
</evidence>
<dbReference type="SUPFAM" id="SSF56112">
    <property type="entry name" value="Protein kinase-like (PK-like)"/>
    <property type="match status" value="1"/>
</dbReference>
<sequence>MEVGALRSGDPERLGRYALIGRLGEGGQGTVFLATAEDGRRVAVKLLHSDLTADDRARARFLRELDVAKRVAPFCTAQVIDADATGDRPYIVSEYVPGPSLNQLVLDEGPLEGAALERLAVGTATALAAIHQGDIVHRDFKPHNVLIGPDGPRVIDFGVARAISGSTTLTSKVIGTPSYMAPEQIRAEGAGTPADVFCWAATVAFAATGAPPFGQDTIPAVINRILHEEPELGALEGPLRDLVVDCLTKDPSARPHARQVLMRLLGHEDYSTQATPVPAVPEPSDATSILAAGSVVAADFAEENERSRRRFGRRRTAPNPVRAAAAEEIPSQEAPGQEGPGRLPTPAEFAAQERAAVADVGRTQGVGGSGAHVTQPKGAAFRRSPFVGRFGTGRAAAIAGAAAALIAVVIVSAVLALAPGHKGAATQRAGDNDPQPVTTNTGGGGGPSLPDTLPTRHRPSSTSSETEAPTDHPTGTSSPTPTGPSSPPASPTDTPTHTPSHTSTPTTPETPPPTTTEPPTKPSTPPVTGGQGQQPAPAG</sequence>
<dbReference type="InterPro" id="IPR000719">
    <property type="entry name" value="Prot_kinase_dom"/>
</dbReference>
<dbReference type="CDD" id="cd14014">
    <property type="entry name" value="STKc_PknB_like"/>
    <property type="match status" value="1"/>
</dbReference>
<feature type="transmembrane region" description="Helical" evidence="6">
    <location>
        <begin position="395"/>
        <end position="418"/>
    </location>
</feature>
<evidence type="ECO:0000256" key="1">
    <source>
        <dbReference type="ARBA" id="ARBA00022679"/>
    </source>
</evidence>
<comment type="caution">
    <text evidence="8">The sequence shown here is derived from an EMBL/GenBank/DDBJ whole genome shotgun (WGS) entry which is preliminary data.</text>
</comment>
<dbReference type="PROSITE" id="PS50011">
    <property type="entry name" value="PROTEIN_KINASE_DOM"/>
    <property type="match status" value="1"/>
</dbReference>
<dbReference type="Pfam" id="PF00069">
    <property type="entry name" value="Pkinase"/>
    <property type="match status" value="1"/>
</dbReference>
<keyword evidence="6" id="KW-1133">Transmembrane helix</keyword>
<dbReference type="GO" id="GO:0005524">
    <property type="term" value="F:ATP binding"/>
    <property type="evidence" value="ECO:0007669"/>
    <property type="project" value="UniProtKB-KW"/>
</dbReference>
<dbReference type="PANTHER" id="PTHR43289:SF34">
    <property type="entry name" value="SERINE_THREONINE-PROTEIN KINASE YBDM-RELATED"/>
    <property type="match status" value="1"/>
</dbReference>
<keyword evidence="3 8" id="KW-0418">Kinase</keyword>
<evidence type="ECO:0000313" key="8">
    <source>
        <dbReference type="EMBL" id="RMI39611.1"/>
    </source>
</evidence>
<feature type="compositionally biased region" description="Low complexity" evidence="5">
    <location>
        <begin position="491"/>
        <end position="507"/>
    </location>
</feature>
<dbReference type="Proteomes" id="UP000282674">
    <property type="component" value="Unassembled WGS sequence"/>
</dbReference>
<evidence type="ECO:0000313" key="9">
    <source>
        <dbReference type="Proteomes" id="UP000282674"/>
    </source>
</evidence>
<keyword evidence="4" id="KW-0067">ATP-binding</keyword>
<feature type="region of interest" description="Disordered" evidence="5">
    <location>
        <begin position="424"/>
        <end position="539"/>
    </location>
</feature>
<evidence type="ECO:0000259" key="7">
    <source>
        <dbReference type="PROSITE" id="PS50011"/>
    </source>
</evidence>
<dbReference type="Gene3D" id="1.10.510.10">
    <property type="entry name" value="Transferase(Phosphotransferase) domain 1"/>
    <property type="match status" value="1"/>
</dbReference>
<accession>A0A3M2LQ68</accession>
<evidence type="ECO:0000256" key="2">
    <source>
        <dbReference type="ARBA" id="ARBA00022741"/>
    </source>
</evidence>
<feature type="compositionally biased region" description="Low complexity" evidence="5">
    <location>
        <begin position="460"/>
        <end position="480"/>
    </location>
</feature>
<feature type="compositionally biased region" description="Pro residues" evidence="5">
    <location>
        <begin position="508"/>
        <end position="525"/>
    </location>
</feature>
<protein>
    <submittedName>
        <fullName evidence="8">Serine/threonine protein kinase</fullName>
    </submittedName>
</protein>
<organism evidence="8 9">
    <name type="scientific">Actinomadura harenae</name>
    <dbReference type="NCBI Taxonomy" id="2483351"/>
    <lineage>
        <taxon>Bacteria</taxon>
        <taxon>Bacillati</taxon>
        <taxon>Actinomycetota</taxon>
        <taxon>Actinomycetes</taxon>
        <taxon>Streptosporangiales</taxon>
        <taxon>Thermomonosporaceae</taxon>
        <taxon>Actinomadura</taxon>
    </lineage>
</organism>
<proteinExistence type="predicted"/>
<evidence type="ECO:0000256" key="5">
    <source>
        <dbReference type="SAM" id="MobiDB-lite"/>
    </source>
</evidence>
<reference evidence="8 9" key="1">
    <citation type="submission" date="2018-10" db="EMBL/GenBank/DDBJ databases">
        <title>Isolation from soil.</title>
        <authorList>
            <person name="Hu J."/>
        </authorList>
    </citation>
    <scope>NUCLEOTIDE SEQUENCE [LARGE SCALE GENOMIC DNA]</scope>
    <source>
        <strain evidence="8 9">NEAU-Ht49</strain>
    </source>
</reference>